<evidence type="ECO:0000313" key="2">
    <source>
        <dbReference type="Proteomes" id="UP000051931"/>
    </source>
</evidence>
<dbReference type="Proteomes" id="UP000051931">
    <property type="component" value="Unassembled WGS sequence"/>
</dbReference>
<dbReference type="PATRIC" id="fig|1122152.4.peg.29"/>
<organism evidence="1 2">
    <name type="scientific">Lactobacillus psittaci DSM 15354</name>
    <dbReference type="NCBI Taxonomy" id="1122152"/>
    <lineage>
        <taxon>Bacteria</taxon>
        <taxon>Bacillati</taxon>
        <taxon>Bacillota</taxon>
        <taxon>Bacilli</taxon>
        <taxon>Lactobacillales</taxon>
        <taxon>Lactobacillaceae</taxon>
        <taxon>Lactobacillus</taxon>
    </lineage>
</organism>
<protein>
    <submittedName>
        <fullName evidence="1">Uncharacterized protein</fullName>
    </submittedName>
</protein>
<gene>
    <name evidence="1" type="ORF">FC23_GL000029</name>
</gene>
<reference evidence="1 2" key="1">
    <citation type="journal article" date="2015" name="Genome Announc.">
        <title>Expanding the biotechnology potential of lactobacilli through comparative genomics of 213 strains and associated genera.</title>
        <authorList>
            <person name="Sun Z."/>
            <person name="Harris H.M."/>
            <person name="McCann A."/>
            <person name="Guo C."/>
            <person name="Argimon S."/>
            <person name="Zhang W."/>
            <person name="Yang X."/>
            <person name="Jeffery I.B."/>
            <person name="Cooney J.C."/>
            <person name="Kagawa T.F."/>
            <person name="Liu W."/>
            <person name="Song Y."/>
            <person name="Salvetti E."/>
            <person name="Wrobel A."/>
            <person name="Rasinkangas P."/>
            <person name="Parkhill J."/>
            <person name="Rea M.C."/>
            <person name="O'Sullivan O."/>
            <person name="Ritari J."/>
            <person name="Douillard F.P."/>
            <person name="Paul Ross R."/>
            <person name="Yang R."/>
            <person name="Briner A.E."/>
            <person name="Felis G.E."/>
            <person name="de Vos W.M."/>
            <person name="Barrangou R."/>
            <person name="Klaenhammer T.R."/>
            <person name="Caufield P.W."/>
            <person name="Cui Y."/>
            <person name="Zhang H."/>
            <person name="O'Toole P.W."/>
        </authorList>
    </citation>
    <scope>NUCLEOTIDE SEQUENCE [LARGE SCALE GENOMIC DNA]</scope>
    <source>
        <strain evidence="1 2">DSM 15354</strain>
    </source>
</reference>
<keyword evidence="2" id="KW-1185">Reference proteome</keyword>
<comment type="caution">
    <text evidence="1">The sequence shown here is derived from an EMBL/GenBank/DDBJ whole genome shotgun (WGS) entry which is preliminary data.</text>
</comment>
<proteinExistence type="predicted"/>
<sequence>MQTTSGLRLSYTINKDGDTVLFGRGKNINEIAQIGKFRINRIVASANQDENRLAVKAMLKYCLGA</sequence>
<dbReference type="EMBL" id="AZFB01000001">
    <property type="protein sequence ID" value="KRL63782.1"/>
    <property type="molecule type" value="Genomic_DNA"/>
</dbReference>
<accession>A0A0R1S3G9</accession>
<dbReference type="RefSeq" id="WP_027824842.1">
    <property type="nucleotide sequence ID" value="NZ_AUEI01000004.1"/>
</dbReference>
<dbReference type="AlphaFoldDB" id="A0A0R1S3G9"/>
<evidence type="ECO:0000313" key="1">
    <source>
        <dbReference type="EMBL" id="KRL63782.1"/>
    </source>
</evidence>
<dbReference type="STRING" id="1122152.GCA_000425905_00657"/>
<name>A0A0R1S3G9_9LACO</name>